<evidence type="ECO:0000313" key="4">
    <source>
        <dbReference type="EMBL" id="AFZ13251.1"/>
    </source>
</evidence>
<keyword evidence="5" id="KW-1185">Reference proteome</keyword>
<dbReference type="EMBL" id="CP003620">
    <property type="protein sequence ID" value="AFZ13251.1"/>
    <property type="molecule type" value="Genomic_DNA"/>
</dbReference>
<dbReference type="HOGENOM" id="CLU_043536_0_0_3"/>
<keyword evidence="2" id="KW-1133">Transmembrane helix</keyword>
<dbReference type="KEGG" id="cep:Cri9333_2384"/>
<reference evidence="4 5" key="1">
    <citation type="submission" date="2012-06" db="EMBL/GenBank/DDBJ databases">
        <title>Finished chromosome of genome of Crinalium epipsammum PCC 9333.</title>
        <authorList>
            <consortium name="US DOE Joint Genome Institute"/>
            <person name="Gugger M."/>
            <person name="Coursin T."/>
            <person name="Rippka R."/>
            <person name="Tandeau De Marsac N."/>
            <person name="Huntemann M."/>
            <person name="Wei C.-L."/>
            <person name="Han J."/>
            <person name="Detter J.C."/>
            <person name="Han C."/>
            <person name="Tapia R."/>
            <person name="Davenport K."/>
            <person name="Daligault H."/>
            <person name="Erkkila T."/>
            <person name="Gu W."/>
            <person name="Munk A.C.C."/>
            <person name="Teshima H."/>
            <person name="Xu Y."/>
            <person name="Chain P."/>
            <person name="Chen A."/>
            <person name="Krypides N."/>
            <person name="Mavromatis K."/>
            <person name="Markowitz V."/>
            <person name="Szeto E."/>
            <person name="Ivanova N."/>
            <person name="Mikhailova N."/>
            <person name="Ovchinnikova G."/>
            <person name="Pagani I."/>
            <person name="Pati A."/>
            <person name="Goodwin L."/>
            <person name="Peters L."/>
            <person name="Pitluck S."/>
            <person name="Woyke T."/>
            <person name="Kerfeld C."/>
        </authorList>
    </citation>
    <scope>NUCLEOTIDE SEQUENCE [LARGE SCALE GENOMIC DNA]</scope>
    <source>
        <strain evidence="4 5">PCC 9333</strain>
    </source>
</reference>
<evidence type="ECO:0000256" key="2">
    <source>
        <dbReference type="SAM" id="Phobius"/>
    </source>
</evidence>
<keyword evidence="2" id="KW-0472">Membrane</keyword>
<dbReference type="PANTHER" id="PTHR34675:SF1">
    <property type="entry name" value="PROTEIN TRIGALACTOSYLDIACYLGLYCEROL 2, CHLOROPLASTIC"/>
    <property type="match status" value="1"/>
</dbReference>
<name>K9VZ61_9CYAN</name>
<dbReference type="Gene3D" id="1.10.287.950">
    <property type="entry name" value="Methyl-accepting chemotaxis protein"/>
    <property type="match status" value="1"/>
</dbReference>
<evidence type="ECO:0000313" key="5">
    <source>
        <dbReference type="Proteomes" id="UP000010472"/>
    </source>
</evidence>
<feature type="domain" description="Mce/MlaD" evidence="3">
    <location>
        <begin position="41"/>
        <end position="113"/>
    </location>
</feature>
<proteinExistence type="predicted"/>
<dbReference type="RefSeq" id="WP_015203365.1">
    <property type="nucleotide sequence ID" value="NC_019753.1"/>
</dbReference>
<dbReference type="PATRIC" id="fig|1173022.3.peg.2578"/>
<evidence type="ECO:0000259" key="3">
    <source>
        <dbReference type="Pfam" id="PF02470"/>
    </source>
</evidence>
<dbReference type="Proteomes" id="UP000010472">
    <property type="component" value="Chromosome"/>
</dbReference>
<dbReference type="STRING" id="1173022.Cri9333_2384"/>
<sequence>MRSRTVREGSVGLLILLGLSLFGGLVLWLRGFSPGNRTFTAFAVFGDVAGIQTGATVRYRGVNVGKVAAINPGANGVELKMEIAPADLLIPRDVVVEASQSGLIGETYIDIVPLKPIPPGIEIAKPLTPQCKTQQIIVCDQTRLPQGQLGVSTDELIRTTTRLATIYTEPAFVNNLNAAIRNTAVAAGEVAKLSRDFSSLSGSLKQEIKTFSGAANSVSNAANQTSYQVGLLTNRFGGTADQFGNTANELSRTAAQFNQLGQSVNSLVVENRSTLVSTLNNLSQASEQLRGSVGGLRPTLLQVNSTFQKINSEKLLRNLETLSDNAAAASANAAQASANLRDLSSNLNDPKNRLVLQQTLDSARATFENTQKITSDLDDLTGDPAFRSNLKNLVNGLGNLVSSTQQLQQQVEMAQVLEPVSDSLKKAAAKNSVTNTKASETAQELKPVIAETEVKSVP</sequence>
<accession>K9VZ61</accession>
<dbReference type="AlphaFoldDB" id="K9VZ61"/>
<dbReference type="OrthoDB" id="460587at2"/>
<dbReference type="PANTHER" id="PTHR34675">
    <property type="entry name" value="PROTEIN TRIGALACTOSYLDIACYLGLYCEROL 2, CHLOROPLASTIC"/>
    <property type="match status" value="1"/>
</dbReference>
<keyword evidence="1" id="KW-0175">Coiled coil</keyword>
<dbReference type="eggNOG" id="COG1463">
    <property type="taxonomic scope" value="Bacteria"/>
</dbReference>
<gene>
    <name evidence="4" type="ORF">Cri9333_2384</name>
</gene>
<dbReference type="InterPro" id="IPR039342">
    <property type="entry name" value="TGD2-like"/>
</dbReference>
<dbReference type="Pfam" id="PF02470">
    <property type="entry name" value="MlaD"/>
    <property type="match status" value="1"/>
</dbReference>
<dbReference type="InterPro" id="IPR003399">
    <property type="entry name" value="Mce/MlaD"/>
</dbReference>
<feature type="transmembrane region" description="Helical" evidence="2">
    <location>
        <begin position="12"/>
        <end position="29"/>
    </location>
</feature>
<dbReference type="SUPFAM" id="SSF58104">
    <property type="entry name" value="Methyl-accepting chemotaxis protein (MCP) signaling domain"/>
    <property type="match status" value="1"/>
</dbReference>
<protein>
    <submittedName>
        <fullName evidence="4">Mammalian cell entry related domain protein</fullName>
    </submittedName>
</protein>
<feature type="coiled-coil region" evidence="1">
    <location>
        <begin position="312"/>
        <end position="346"/>
    </location>
</feature>
<evidence type="ECO:0000256" key="1">
    <source>
        <dbReference type="SAM" id="Coils"/>
    </source>
</evidence>
<organism evidence="4 5">
    <name type="scientific">Crinalium epipsammum PCC 9333</name>
    <dbReference type="NCBI Taxonomy" id="1173022"/>
    <lineage>
        <taxon>Bacteria</taxon>
        <taxon>Bacillati</taxon>
        <taxon>Cyanobacteriota</taxon>
        <taxon>Cyanophyceae</taxon>
        <taxon>Gomontiellales</taxon>
        <taxon>Gomontiellaceae</taxon>
        <taxon>Crinalium</taxon>
    </lineage>
</organism>
<keyword evidence="2" id="KW-0812">Transmembrane</keyword>